<dbReference type="OrthoDB" id="1808900at2"/>
<comment type="caution">
    <text evidence="2">The sequence shown here is derived from an EMBL/GenBank/DDBJ whole genome shotgun (WGS) entry which is preliminary data.</text>
</comment>
<name>A0A2L2X995_9FIRM</name>
<evidence type="ECO:0000313" key="3">
    <source>
        <dbReference type="Proteomes" id="UP000239549"/>
    </source>
</evidence>
<gene>
    <name evidence="2" type="ORF">DCCM_1013</name>
</gene>
<dbReference type="RefSeq" id="WP_104371297.1">
    <property type="nucleotide sequence ID" value="NZ_BFAV01000056.1"/>
</dbReference>
<evidence type="ECO:0000313" key="2">
    <source>
        <dbReference type="EMBL" id="GBF32817.1"/>
    </source>
</evidence>
<dbReference type="EMBL" id="BFAV01000056">
    <property type="protein sequence ID" value="GBF32817.1"/>
    <property type="molecule type" value="Genomic_DNA"/>
</dbReference>
<keyword evidence="1" id="KW-0472">Membrane</keyword>
<sequence>MESKDWHALMRFAGDNKGSATLEILLALSILVFLTYGVIEYGVLQSKHQYAEHTMHKYKDRMRVEGYLTTADEAQLINEFNSFGCIVTDIQGPRESRGDSRVLRTMDLAASTITLRVTCQPVPEPLLINRLIGSNTPGAAFRIIVGGGGLSERINP</sequence>
<reference evidence="3" key="1">
    <citation type="submission" date="2018-02" db="EMBL/GenBank/DDBJ databases">
        <title>Genome sequence of Desulfocucumis palustris strain NAW-5.</title>
        <authorList>
            <person name="Watanabe M."/>
            <person name="Kojima H."/>
            <person name="Fukui M."/>
        </authorList>
    </citation>
    <scope>NUCLEOTIDE SEQUENCE [LARGE SCALE GENOMIC DNA]</scope>
    <source>
        <strain evidence="3">NAW-5</strain>
    </source>
</reference>
<protein>
    <submittedName>
        <fullName evidence="2">Uncharacterized protein</fullName>
    </submittedName>
</protein>
<evidence type="ECO:0000256" key="1">
    <source>
        <dbReference type="SAM" id="Phobius"/>
    </source>
</evidence>
<keyword evidence="1" id="KW-1133">Transmembrane helix</keyword>
<keyword evidence="3" id="KW-1185">Reference proteome</keyword>
<keyword evidence="1" id="KW-0812">Transmembrane</keyword>
<dbReference type="AlphaFoldDB" id="A0A2L2X995"/>
<feature type="transmembrane region" description="Helical" evidence="1">
    <location>
        <begin position="20"/>
        <end position="39"/>
    </location>
</feature>
<dbReference type="Proteomes" id="UP000239549">
    <property type="component" value="Unassembled WGS sequence"/>
</dbReference>
<organism evidence="2 3">
    <name type="scientific">Desulfocucumis palustris</name>
    <dbReference type="NCBI Taxonomy" id="1898651"/>
    <lineage>
        <taxon>Bacteria</taxon>
        <taxon>Bacillati</taxon>
        <taxon>Bacillota</taxon>
        <taxon>Clostridia</taxon>
        <taxon>Eubacteriales</taxon>
        <taxon>Desulfocucumaceae</taxon>
        <taxon>Desulfocucumis</taxon>
    </lineage>
</organism>
<proteinExistence type="predicted"/>
<accession>A0A2L2X995</accession>